<keyword evidence="5 7" id="KW-1133">Transmembrane helix</keyword>
<dbReference type="GO" id="GO:0005886">
    <property type="term" value="C:plasma membrane"/>
    <property type="evidence" value="ECO:0007669"/>
    <property type="project" value="UniProtKB-SubCell"/>
</dbReference>
<keyword evidence="6 7" id="KW-0472">Membrane</keyword>
<keyword evidence="9" id="KW-1185">Reference proteome</keyword>
<feature type="transmembrane region" description="Helical" evidence="7">
    <location>
        <begin position="117"/>
        <end position="142"/>
    </location>
</feature>
<feature type="transmembrane region" description="Helical" evidence="7">
    <location>
        <begin position="263"/>
        <end position="284"/>
    </location>
</feature>
<gene>
    <name evidence="8" type="ORF">Cba03nite_16790</name>
</gene>
<evidence type="ECO:0000256" key="4">
    <source>
        <dbReference type="ARBA" id="ARBA00022692"/>
    </source>
</evidence>
<organism evidence="8 9">
    <name type="scientific">Catellatospora bangladeshensis</name>
    <dbReference type="NCBI Taxonomy" id="310355"/>
    <lineage>
        <taxon>Bacteria</taxon>
        <taxon>Bacillati</taxon>
        <taxon>Actinomycetota</taxon>
        <taxon>Actinomycetes</taxon>
        <taxon>Micromonosporales</taxon>
        <taxon>Micromonosporaceae</taxon>
        <taxon>Catellatospora</taxon>
    </lineage>
</organism>
<evidence type="ECO:0000256" key="2">
    <source>
        <dbReference type="ARBA" id="ARBA00007543"/>
    </source>
</evidence>
<comment type="caution">
    <text evidence="8">The sequence shown here is derived from an EMBL/GenBank/DDBJ whole genome shotgun (WGS) entry which is preliminary data.</text>
</comment>
<comment type="subcellular location">
    <subcellularLocation>
        <location evidence="1">Cell membrane</location>
        <topology evidence="1">Multi-pass membrane protein</topology>
    </subcellularLocation>
</comment>
<evidence type="ECO:0000256" key="1">
    <source>
        <dbReference type="ARBA" id="ARBA00004651"/>
    </source>
</evidence>
<name>A0A8J3NJD5_9ACTN</name>
<dbReference type="GO" id="GO:0016682">
    <property type="term" value="F:oxidoreductase activity, acting on diphenols and related substances as donors, oxygen as acceptor"/>
    <property type="evidence" value="ECO:0007669"/>
    <property type="project" value="TreeGrafter"/>
</dbReference>
<dbReference type="GO" id="GO:0019646">
    <property type="term" value="P:aerobic electron transport chain"/>
    <property type="evidence" value="ECO:0007669"/>
    <property type="project" value="TreeGrafter"/>
</dbReference>
<dbReference type="PANTHER" id="PTHR43141:SF4">
    <property type="entry name" value="CYTOCHROME BD2 SUBUNIT II"/>
    <property type="match status" value="1"/>
</dbReference>
<dbReference type="Proteomes" id="UP000601223">
    <property type="component" value="Unassembled WGS sequence"/>
</dbReference>
<evidence type="ECO:0000313" key="9">
    <source>
        <dbReference type="Proteomes" id="UP000601223"/>
    </source>
</evidence>
<feature type="transmembrane region" description="Helical" evidence="7">
    <location>
        <begin position="304"/>
        <end position="325"/>
    </location>
</feature>
<accession>A0A8J3NJD5</accession>
<keyword evidence="4 7" id="KW-0812">Transmembrane</keyword>
<dbReference type="Pfam" id="PF02322">
    <property type="entry name" value="Cyt_bd_oxida_II"/>
    <property type="match status" value="1"/>
</dbReference>
<evidence type="ECO:0000256" key="3">
    <source>
        <dbReference type="ARBA" id="ARBA00022475"/>
    </source>
</evidence>
<feature type="transmembrane region" description="Helical" evidence="7">
    <location>
        <begin position="162"/>
        <end position="182"/>
    </location>
</feature>
<evidence type="ECO:0000256" key="5">
    <source>
        <dbReference type="ARBA" id="ARBA00022989"/>
    </source>
</evidence>
<keyword evidence="3" id="KW-1003">Cell membrane</keyword>
<dbReference type="GO" id="GO:0070069">
    <property type="term" value="C:cytochrome complex"/>
    <property type="evidence" value="ECO:0007669"/>
    <property type="project" value="TreeGrafter"/>
</dbReference>
<dbReference type="GO" id="GO:0009055">
    <property type="term" value="F:electron transfer activity"/>
    <property type="evidence" value="ECO:0007669"/>
    <property type="project" value="TreeGrafter"/>
</dbReference>
<dbReference type="RefSeq" id="WP_203743768.1">
    <property type="nucleotide sequence ID" value="NZ_BONF01000009.1"/>
</dbReference>
<sequence>MTAADAVAVLVVLAVTLYAWSGLADYGAGFWDLWAGGRERGAAVRSMIDAVITPVWEANHVWLVYLLVLTWTAFGTAFASAMTTLYIPLMLAALGIVLRGANFALRKDAARAGRRHVAGVLFGLGAVLTPFCLGAALGGIIAGRVPPGNAAGNEVTSWWNPTSILVGLLAVAMGAFLAAVYLIAEAHRRGLPVLREYFRRRALWTGVVALLCGIGALVALRGDSPEMFDRFTTRGGVLLVAGAVLLALTFMRAARGGVRGLRLLAAGGVAALVWAWGVAQYPYLLPFGLTIADGAGAAITQKWMLAWFGVALVTLVPALVTLYVLDQRGELGEDPLTSLEAGEPGDLRP</sequence>
<dbReference type="InterPro" id="IPR003317">
    <property type="entry name" value="Cyt-d_oxidase_su2"/>
</dbReference>
<reference evidence="8 9" key="1">
    <citation type="submission" date="2021-01" db="EMBL/GenBank/DDBJ databases">
        <title>Whole genome shotgun sequence of Catellatospora bangladeshensis NBRC 107357.</title>
        <authorList>
            <person name="Komaki H."/>
            <person name="Tamura T."/>
        </authorList>
    </citation>
    <scope>NUCLEOTIDE SEQUENCE [LARGE SCALE GENOMIC DNA]</scope>
    <source>
        <strain evidence="8 9">NBRC 107357</strain>
    </source>
</reference>
<evidence type="ECO:0000313" key="8">
    <source>
        <dbReference type="EMBL" id="GIF80330.1"/>
    </source>
</evidence>
<evidence type="ECO:0000256" key="7">
    <source>
        <dbReference type="SAM" id="Phobius"/>
    </source>
</evidence>
<evidence type="ECO:0000256" key="6">
    <source>
        <dbReference type="ARBA" id="ARBA00023136"/>
    </source>
</evidence>
<proteinExistence type="inferred from homology"/>
<dbReference type="PANTHER" id="PTHR43141">
    <property type="entry name" value="CYTOCHROME BD2 SUBUNIT II"/>
    <property type="match status" value="1"/>
</dbReference>
<dbReference type="AlphaFoldDB" id="A0A8J3NJD5"/>
<feature type="transmembrane region" description="Helical" evidence="7">
    <location>
        <begin position="202"/>
        <end position="220"/>
    </location>
</feature>
<feature type="transmembrane region" description="Helical" evidence="7">
    <location>
        <begin position="63"/>
        <end position="96"/>
    </location>
</feature>
<comment type="similarity">
    <text evidence="2">Belongs to the cytochrome ubiquinol oxidase subunit 2 family.</text>
</comment>
<protein>
    <submittedName>
        <fullName evidence="8">Cytochrome D ubiquinol oxidase subunit II</fullName>
    </submittedName>
</protein>
<feature type="transmembrane region" description="Helical" evidence="7">
    <location>
        <begin position="232"/>
        <end position="251"/>
    </location>
</feature>
<dbReference type="EMBL" id="BONF01000009">
    <property type="protein sequence ID" value="GIF80330.1"/>
    <property type="molecule type" value="Genomic_DNA"/>
</dbReference>